<accession>A0A1A9ULR1</accession>
<dbReference type="EnsemblMetazoa" id="GAUT008544-RA">
    <property type="protein sequence ID" value="GAUT008544-PA"/>
    <property type="gene ID" value="GAUT008544"/>
</dbReference>
<feature type="transmembrane region" description="Helical" evidence="1">
    <location>
        <begin position="35"/>
        <end position="59"/>
    </location>
</feature>
<evidence type="ECO:0000313" key="3">
    <source>
        <dbReference type="Proteomes" id="UP000078200"/>
    </source>
</evidence>
<keyword evidence="1" id="KW-0472">Membrane</keyword>
<protein>
    <submittedName>
        <fullName evidence="2">Uncharacterized protein</fullName>
    </submittedName>
</protein>
<dbReference type="AlphaFoldDB" id="A0A1A9ULR1"/>
<keyword evidence="1" id="KW-0812">Transmembrane</keyword>
<reference evidence="2" key="1">
    <citation type="submission" date="2020-05" db="UniProtKB">
        <authorList>
            <consortium name="EnsemblMetazoa"/>
        </authorList>
    </citation>
    <scope>IDENTIFICATION</scope>
    <source>
        <strain evidence="2">TTRI</strain>
    </source>
</reference>
<keyword evidence="1" id="KW-1133">Transmembrane helix</keyword>
<keyword evidence="3" id="KW-1185">Reference proteome</keyword>
<proteinExistence type="predicted"/>
<sequence>MKNHLQLCTFFTYQCGCGQQPRHYYRDGLFSHQNAIVYAGHPSSISCIFLLLGVLINVIKDVMLTLNINNDNDDDDDDDDANFQRVDCLSVVALELNSTVFP</sequence>
<dbReference type="Proteomes" id="UP000078200">
    <property type="component" value="Unassembled WGS sequence"/>
</dbReference>
<evidence type="ECO:0000313" key="2">
    <source>
        <dbReference type="EnsemblMetazoa" id="GAUT008544-PA"/>
    </source>
</evidence>
<name>A0A1A9ULR1_GLOAU</name>
<organism evidence="2 3">
    <name type="scientific">Glossina austeni</name>
    <name type="common">Savannah tsetse fly</name>
    <dbReference type="NCBI Taxonomy" id="7395"/>
    <lineage>
        <taxon>Eukaryota</taxon>
        <taxon>Metazoa</taxon>
        <taxon>Ecdysozoa</taxon>
        <taxon>Arthropoda</taxon>
        <taxon>Hexapoda</taxon>
        <taxon>Insecta</taxon>
        <taxon>Pterygota</taxon>
        <taxon>Neoptera</taxon>
        <taxon>Endopterygota</taxon>
        <taxon>Diptera</taxon>
        <taxon>Brachycera</taxon>
        <taxon>Muscomorpha</taxon>
        <taxon>Hippoboscoidea</taxon>
        <taxon>Glossinidae</taxon>
        <taxon>Glossina</taxon>
    </lineage>
</organism>
<evidence type="ECO:0000256" key="1">
    <source>
        <dbReference type="SAM" id="Phobius"/>
    </source>
</evidence>
<dbReference type="VEuPathDB" id="VectorBase:GAUT008544"/>